<accession>A0A9W7D8W5</accession>
<feature type="compositionally biased region" description="Low complexity" evidence="1">
    <location>
        <begin position="33"/>
        <end position="47"/>
    </location>
</feature>
<reference evidence="2" key="1">
    <citation type="submission" date="2023-04" db="EMBL/GenBank/DDBJ databases">
        <title>Phytophthora lilii NBRC 32176.</title>
        <authorList>
            <person name="Ichikawa N."/>
            <person name="Sato H."/>
            <person name="Tonouchi N."/>
        </authorList>
    </citation>
    <scope>NUCLEOTIDE SEQUENCE</scope>
    <source>
        <strain evidence="2">NBRC 32176</strain>
    </source>
</reference>
<keyword evidence="3" id="KW-1185">Reference proteome</keyword>
<proteinExistence type="predicted"/>
<protein>
    <submittedName>
        <fullName evidence="2">Unnamed protein product</fullName>
    </submittedName>
</protein>
<dbReference type="Proteomes" id="UP001165083">
    <property type="component" value="Unassembled WGS sequence"/>
</dbReference>
<name>A0A9W7D8W5_9STRA</name>
<evidence type="ECO:0000256" key="1">
    <source>
        <dbReference type="SAM" id="MobiDB-lite"/>
    </source>
</evidence>
<comment type="caution">
    <text evidence="2">The sequence shown here is derived from an EMBL/GenBank/DDBJ whole genome shotgun (WGS) entry which is preliminary data.</text>
</comment>
<feature type="compositionally biased region" description="Polar residues" evidence="1">
    <location>
        <begin position="1"/>
        <end position="16"/>
    </location>
</feature>
<organism evidence="2 3">
    <name type="scientific">Phytophthora lilii</name>
    <dbReference type="NCBI Taxonomy" id="2077276"/>
    <lineage>
        <taxon>Eukaryota</taxon>
        <taxon>Sar</taxon>
        <taxon>Stramenopiles</taxon>
        <taxon>Oomycota</taxon>
        <taxon>Peronosporomycetes</taxon>
        <taxon>Peronosporales</taxon>
        <taxon>Peronosporaceae</taxon>
        <taxon>Phytophthora</taxon>
    </lineage>
</organism>
<evidence type="ECO:0000313" key="2">
    <source>
        <dbReference type="EMBL" id="GMF65526.1"/>
    </source>
</evidence>
<sequence>MSREGTSPDAQASSKTEAAKPKSGLAKPKGDASHQQGAAAAAPGATQSPKPSRELAAQTISISTSGADERTRGSPAGLAVGLQPTWRPRSSTLATRETPRARCPSPRATSQARARRSPQTPSPRKGLWTSPKRSPMISISSKASAHLATPSAGGEHQASEDSVHPRAYYPPDDSTGAYRTSWTDDGLLS</sequence>
<evidence type="ECO:0000313" key="3">
    <source>
        <dbReference type="Proteomes" id="UP001165083"/>
    </source>
</evidence>
<dbReference type="AlphaFoldDB" id="A0A9W7D8W5"/>
<gene>
    <name evidence="2" type="ORF">Plil01_001817300</name>
</gene>
<feature type="region of interest" description="Disordered" evidence="1">
    <location>
        <begin position="1"/>
        <end position="189"/>
    </location>
</feature>
<dbReference type="EMBL" id="BSXW01012479">
    <property type="protein sequence ID" value="GMF65526.1"/>
    <property type="molecule type" value="Genomic_DNA"/>
</dbReference>